<dbReference type="SUPFAM" id="SSF52467">
    <property type="entry name" value="DHS-like NAD/FAD-binding domain"/>
    <property type="match status" value="1"/>
</dbReference>
<dbReference type="InterPro" id="IPR029035">
    <property type="entry name" value="DHS-like_NAD/FAD-binding_dom"/>
</dbReference>
<comment type="caution">
    <text evidence="6">The sequence shown here is derived from an EMBL/GenBank/DDBJ whole genome shotgun (WGS) entry which is preliminary data.</text>
</comment>
<gene>
    <name evidence="6" type="ORF">DRP43_00920</name>
</gene>
<sequence>MNYKYIADLISDAKRITVITGAGISTASGIPDFRGKTGIYTTGEYDPYKTFDIDYFKKDPSYFQKFAKGFIEILEKANPSKMHRFISMLESKGKLEAVITQNIDGLHKRAGNKKVYTVHGTIEHGHCLKCHKTYTFKEMKGIYLNDKNPFCNICGGRIKPDVVFFGEQVIFINESINAVRNCDLLLICGTSLQIAPVSIFPYYVSPDVGIIVINIGDVIIDNRNVVRINDELERAAAMLFKEVFNEDIGD</sequence>
<dbReference type="InterPro" id="IPR026590">
    <property type="entry name" value="Ssirtuin_cat_dom"/>
</dbReference>
<dbReference type="GO" id="GO:0017136">
    <property type="term" value="F:histone deacetylase activity, NAD-dependent"/>
    <property type="evidence" value="ECO:0007669"/>
    <property type="project" value="TreeGrafter"/>
</dbReference>
<evidence type="ECO:0000256" key="2">
    <source>
        <dbReference type="ARBA" id="ARBA00022679"/>
    </source>
</evidence>
<dbReference type="Pfam" id="PF02146">
    <property type="entry name" value="SIR2"/>
    <property type="match status" value="1"/>
</dbReference>
<dbReference type="GO" id="GO:0070403">
    <property type="term" value="F:NAD+ binding"/>
    <property type="evidence" value="ECO:0007669"/>
    <property type="project" value="InterPro"/>
</dbReference>
<dbReference type="PANTHER" id="PTHR11085">
    <property type="entry name" value="NAD-DEPENDENT PROTEIN DEACYLASE SIRTUIN-5, MITOCHONDRIAL-RELATED"/>
    <property type="match status" value="1"/>
</dbReference>
<dbReference type="GO" id="GO:0046872">
    <property type="term" value="F:metal ion binding"/>
    <property type="evidence" value="ECO:0007669"/>
    <property type="project" value="UniProtKB-KW"/>
</dbReference>
<dbReference type="Gene3D" id="3.30.1600.10">
    <property type="entry name" value="SIR2/SIRT2 'Small Domain"/>
    <property type="match status" value="1"/>
</dbReference>
<dbReference type="AlphaFoldDB" id="A0A660SQK6"/>
<feature type="binding site" evidence="4">
    <location>
        <position position="130"/>
    </location>
    <ligand>
        <name>Zn(2+)</name>
        <dbReference type="ChEBI" id="CHEBI:29105"/>
    </ligand>
</feature>
<accession>A0A660SQK6</accession>
<keyword evidence="3" id="KW-0520">NAD</keyword>
<reference evidence="6 7" key="1">
    <citation type="submission" date="2018-06" db="EMBL/GenBank/DDBJ databases">
        <title>Extensive metabolic versatility and redundancy in microbially diverse, dynamic hydrothermal sediments.</title>
        <authorList>
            <person name="Dombrowski N."/>
            <person name="Teske A."/>
            <person name="Baker B.J."/>
        </authorList>
    </citation>
    <scope>NUCLEOTIDE SEQUENCE [LARGE SCALE GENOMIC DNA]</scope>
    <source>
        <strain evidence="6">B10_G13</strain>
    </source>
</reference>
<feature type="binding site" evidence="4">
    <location>
        <position position="154"/>
    </location>
    <ligand>
        <name>Zn(2+)</name>
        <dbReference type="ChEBI" id="CHEBI:29105"/>
    </ligand>
</feature>
<dbReference type="Proteomes" id="UP000271125">
    <property type="component" value="Unassembled WGS sequence"/>
</dbReference>
<evidence type="ECO:0000259" key="5">
    <source>
        <dbReference type="PROSITE" id="PS50305"/>
    </source>
</evidence>
<feature type="binding site" evidence="4">
    <location>
        <position position="127"/>
    </location>
    <ligand>
        <name>Zn(2+)</name>
        <dbReference type="ChEBI" id="CHEBI:29105"/>
    </ligand>
</feature>
<dbReference type="InterPro" id="IPR003000">
    <property type="entry name" value="Sirtuin"/>
</dbReference>
<protein>
    <recommendedName>
        <fullName evidence="1">protein acetyllysine N-acetyltransferase</fullName>
        <ecNumber evidence="1">2.3.1.286</ecNumber>
    </recommendedName>
</protein>
<dbReference type="EMBL" id="QNBD01000025">
    <property type="protein sequence ID" value="RKX72391.1"/>
    <property type="molecule type" value="Genomic_DNA"/>
</dbReference>
<dbReference type="Gene3D" id="3.40.50.1220">
    <property type="entry name" value="TPP-binding domain"/>
    <property type="match status" value="1"/>
</dbReference>
<feature type="active site" description="Proton acceptor" evidence="4">
    <location>
        <position position="119"/>
    </location>
</feature>
<keyword evidence="4" id="KW-0479">Metal-binding</keyword>
<keyword evidence="4" id="KW-0862">Zinc</keyword>
<feature type="binding site" evidence="4">
    <location>
        <position position="151"/>
    </location>
    <ligand>
        <name>Zn(2+)</name>
        <dbReference type="ChEBI" id="CHEBI:29105"/>
    </ligand>
</feature>
<evidence type="ECO:0000313" key="7">
    <source>
        <dbReference type="Proteomes" id="UP000271125"/>
    </source>
</evidence>
<dbReference type="PANTHER" id="PTHR11085:SF4">
    <property type="entry name" value="NAD-DEPENDENT PROTEIN DEACYLASE"/>
    <property type="match status" value="1"/>
</dbReference>
<proteinExistence type="predicted"/>
<evidence type="ECO:0000256" key="1">
    <source>
        <dbReference type="ARBA" id="ARBA00012928"/>
    </source>
</evidence>
<evidence type="ECO:0000256" key="4">
    <source>
        <dbReference type="PROSITE-ProRule" id="PRU00236"/>
    </source>
</evidence>
<dbReference type="PROSITE" id="PS50305">
    <property type="entry name" value="SIRTUIN"/>
    <property type="match status" value="1"/>
</dbReference>
<dbReference type="EC" id="2.3.1.286" evidence="1"/>
<dbReference type="CDD" id="cd01407">
    <property type="entry name" value="SIR2-fam"/>
    <property type="match status" value="1"/>
</dbReference>
<dbReference type="InterPro" id="IPR026591">
    <property type="entry name" value="Sirtuin_cat_small_dom_sf"/>
</dbReference>
<feature type="domain" description="Deacetylase sirtuin-type" evidence="5">
    <location>
        <begin position="1"/>
        <end position="250"/>
    </location>
</feature>
<organism evidence="6 7">
    <name type="scientific">candidate division TA06 bacterium</name>
    <dbReference type="NCBI Taxonomy" id="2250710"/>
    <lineage>
        <taxon>Bacteria</taxon>
        <taxon>Bacteria division TA06</taxon>
    </lineage>
</organism>
<evidence type="ECO:0000313" key="6">
    <source>
        <dbReference type="EMBL" id="RKX72391.1"/>
    </source>
</evidence>
<keyword evidence="2" id="KW-0808">Transferase</keyword>
<evidence type="ECO:0000256" key="3">
    <source>
        <dbReference type="ARBA" id="ARBA00023027"/>
    </source>
</evidence>
<name>A0A660SQK6_UNCT6</name>
<dbReference type="InterPro" id="IPR050134">
    <property type="entry name" value="NAD-dep_sirtuin_deacylases"/>
</dbReference>